<keyword evidence="5" id="KW-1185">Reference proteome</keyword>
<feature type="domain" description="Nudix hydrolase" evidence="3">
    <location>
        <begin position="42"/>
        <end position="164"/>
    </location>
</feature>
<evidence type="ECO:0000313" key="4">
    <source>
        <dbReference type="EMBL" id="SHF32147.1"/>
    </source>
</evidence>
<dbReference type="EMBL" id="FQUZ01000018">
    <property type="protein sequence ID" value="SHF32147.1"/>
    <property type="molecule type" value="Genomic_DNA"/>
</dbReference>
<dbReference type="GO" id="GO:0016787">
    <property type="term" value="F:hydrolase activity"/>
    <property type="evidence" value="ECO:0007669"/>
    <property type="project" value="UniProtKB-KW"/>
</dbReference>
<dbReference type="PROSITE" id="PS51462">
    <property type="entry name" value="NUDIX"/>
    <property type="match status" value="1"/>
</dbReference>
<dbReference type="Pfam" id="PF00293">
    <property type="entry name" value="NUDIX"/>
    <property type="match status" value="1"/>
</dbReference>
<comment type="cofactor">
    <cofactor evidence="1">
        <name>Mg(2+)</name>
        <dbReference type="ChEBI" id="CHEBI:18420"/>
    </cofactor>
</comment>
<dbReference type="PROSITE" id="PS00893">
    <property type="entry name" value="NUDIX_BOX"/>
    <property type="match status" value="1"/>
</dbReference>
<accession>A0A1M5APW5</accession>
<gene>
    <name evidence="4" type="ORF">SAMN02745117_01725</name>
</gene>
<name>A0A1M5APW5_9BURK</name>
<keyword evidence="2" id="KW-0378">Hydrolase</keyword>
<protein>
    <submittedName>
        <fullName evidence="4">Nudix N-terminal</fullName>
    </submittedName>
</protein>
<sequence length="188" mass="21639">MQEENSIRYCPQCATELRWIESQEDSGLVQRLRCPACHWTHWNNPTPVLAAVVELEGRILLARNALWTDGFFGLITGFMEARENPEEGIAREIREETNLETEHLELIGAYGFARRNQVIIAYHARARGTVKLSPELVEYRLIKPAKVRCWTSGTGQALQKWLRSQGHTPEVYEREELVRLEAGLRVEP</sequence>
<dbReference type="InterPro" id="IPR000086">
    <property type="entry name" value="NUDIX_hydrolase_dom"/>
</dbReference>
<organism evidence="4 5">
    <name type="scientific">Lampropedia hyalina DSM 16112</name>
    <dbReference type="NCBI Taxonomy" id="1122156"/>
    <lineage>
        <taxon>Bacteria</taxon>
        <taxon>Pseudomonadati</taxon>
        <taxon>Pseudomonadota</taxon>
        <taxon>Betaproteobacteria</taxon>
        <taxon>Burkholderiales</taxon>
        <taxon>Comamonadaceae</taxon>
        <taxon>Lampropedia</taxon>
    </lineage>
</organism>
<dbReference type="InterPro" id="IPR020084">
    <property type="entry name" value="NUDIX_hydrolase_CS"/>
</dbReference>
<dbReference type="RefSeq" id="WP_073356291.1">
    <property type="nucleotide sequence ID" value="NZ_FQUZ01000018.1"/>
</dbReference>
<dbReference type="STRING" id="1122156.SAMN02745117_01725"/>
<dbReference type="PANTHER" id="PTHR43222">
    <property type="entry name" value="NUDIX HYDROLASE 23"/>
    <property type="match status" value="1"/>
</dbReference>
<dbReference type="SUPFAM" id="SSF55811">
    <property type="entry name" value="Nudix"/>
    <property type="match status" value="1"/>
</dbReference>
<dbReference type="InterPro" id="IPR015797">
    <property type="entry name" value="NUDIX_hydrolase-like_dom_sf"/>
</dbReference>
<evidence type="ECO:0000256" key="2">
    <source>
        <dbReference type="ARBA" id="ARBA00022801"/>
    </source>
</evidence>
<evidence type="ECO:0000259" key="3">
    <source>
        <dbReference type="PROSITE" id="PS51462"/>
    </source>
</evidence>
<dbReference type="PANTHER" id="PTHR43222:SF2">
    <property type="entry name" value="NUDIX HYDROLASE 23, CHLOROPLASTIC"/>
    <property type="match status" value="1"/>
</dbReference>
<dbReference type="Proteomes" id="UP000184327">
    <property type="component" value="Unassembled WGS sequence"/>
</dbReference>
<dbReference type="AlphaFoldDB" id="A0A1M5APW5"/>
<evidence type="ECO:0000256" key="1">
    <source>
        <dbReference type="ARBA" id="ARBA00001946"/>
    </source>
</evidence>
<evidence type="ECO:0000313" key="5">
    <source>
        <dbReference type="Proteomes" id="UP000184327"/>
    </source>
</evidence>
<dbReference type="Gene3D" id="3.90.79.10">
    <property type="entry name" value="Nucleoside Triphosphate Pyrophosphohydrolase"/>
    <property type="match status" value="1"/>
</dbReference>
<reference evidence="4 5" key="1">
    <citation type="submission" date="2016-11" db="EMBL/GenBank/DDBJ databases">
        <authorList>
            <person name="Jaros S."/>
            <person name="Januszkiewicz K."/>
            <person name="Wedrychowicz H."/>
        </authorList>
    </citation>
    <scope>NUCLEOTIDE SEQUENCE [LARGE SCALE GENOMIC DNA]</scope>
    <source>
        <strain evidence="4 5">DSM 16112</strain>
    </source>
</reference>
<dbReference type="OrthoDB" id="9791656at2"/>
<proteinExistence type="predicted"/>